<evidence type="ECO:0000256" key="6">
    <source>
        <dbReference type="ARBA" id="ARBA00023242"/>
    </source>
</evidence>
<dbReference type="GO" id="GO:0008380">
    <property type="term" value="P:RNA splicing"/>
    <property type="evidence" value="ECO:0007669"/>
    <property type="project" value="UniProtKB-KW"/>
</dbReference>
<evidence type="ECO:0000256" key="3">
    <source>
        <dbReference type="ARBA" id="ARBA00022664"/>
    </source>
</evidence>
<dbReference type="PANTHER" id="PTHR13296:SF0">
    <property type="entry name" value="PRE-MRNA-SPLICING FACTOR SPF27"/>
    <property type="match status" value="1"/>
</dbReference>
<evidence type="ECO:0000256" key="2">
    <source>
        <dbReference type="ARBA" id="ARBA00010788"/>
    </source>
</evidence>
<keyword evidence="6" id="KW-0539">Nucleus</keyword>
<dbReference type="STRING" id="133383.A0A1R0H7C2"/>
<organism evidence="7 8">
    <name type="scientific">Smittium mucronatum</name>
    <dbReference type="NCBI Taxonomy" id="133383"/>
    <lineage>
        <taxon>Eukaryota</taxon>
        <taxon>Fungi</taxon>
        <taxon>Fungi incertae sedis</taxon>
        <taxon>Zoopagomycota</taxon>
        <taxon>Kickxellomycotina</taxon>
        <taxon>Harpellomycetes</taxon>
        <taxon>Harpellales</taxon>
        <taxon>Legeriomycetaceae</taxon>
        <taxon>Smittium</taxon>
    </lineage>
</organism>
<evidence type="ECO:0000256" key="5">
    <source>
        <dbReference type="ARBA" id="ARBA00023187"/>
    </source>
</evidence>
<keyword evidence="5" id="KW-0508">mRNA splicing</keyword>
<keyword evidence="4" id="KW-0747">Spliceosome</keyword>
<dbReference type="Proteomes" id="UP000187455">
    <property type="component" value="Unassembled WGS sequence"/>
</dbReference>
<proteinExistence type="inferred from homology"/>
<dbReference type="InterPro" id="IPR008409">
    <property type="entry name" value="SPF27"/>
</dbReference>
<evidence type="ECO:0000256" key="1">
    <source>
        <dbReference type="ARBA" id="ARBA00004123"/>
    </source>
</evidence>
<evidence type="ECO:0000256" key="4">
    <source>
        <dbReference type="ARBA" id="ARBA00022728"/>
    </source>
</evidence>
<comment type="similarity">
    <text evidence="2">Belongs to the SPF27 family.</text>
</comment>
<evidence type="ECO:0000313" key="7">
    <source>
        <dbReference type="EMBL" id="OLY85013.1"/>
    </source>
</evidence>
<comment type="subcellular location">
    <subcellularLocation>
        <location evidence="1">Nucleus</location>
    </subcellularLocation>
</comment>
<gene>
    <name evidence="7" type="ORF">AYI68_g811</name>
</gene>
<dbReference type="GO" id="GO:0071011">
    <property type="term" value="C:precatalytic spliceosome"/>
    <property type="evidence" value="ECO:0007669"/>
    <property type="project" value="TreeGrafter"/>
</dbReference>
<evidence type="ECO:0000313" key="8">
    <source>
        <dbReference type="Proteomes" id="UP000187455"/>
    </source>
</evidence>
<dbReference type="OrthoDB" id="205794at2759"/>
<dbReference type="Pfam" id="PF05700">
    <property type="entry name" value="BCAS2"/>
    <property type="match status" value="1"/>
</dbReference>
<dbReference type="PANTHER" id="PTHR13296">
    <property type="entry name" value="BCAS2 PROTEIN"/>
    <property type="match status" value="1"/>
</dbReference>
<comment type="caution">
    <text evidence="7">The sequence shown here is derived from an EMBL/GenBank/DDBJ whole genome shotgun (WGS) entry which is preliminary data.</text>
</comment>
<sequence>MDRATVDSLPYIDKEYDDPNVKNAVDQLIEEEMKKNVANPSFATHANISLFKNSLLLRKEYERIKNGEKMSQFDTTRYKLEQPSSKDSVSEWEKAVDNSQSQLEHQLIRIENLELLDVYGPNNWKLYNSYLDALLESRKTALLDIKDQITNINKARKYEQTEASFKLNSLENLYAEKVYNIAQLRYAISYMETMKKNTESSES</sequence>
<protein>
    <submittedName>
        <fullName evidence="7">Pre-mRNA-splicing factor SPF27-like protein</fullName>
    </submittedName>
</protein>
<keyword evidence="3" id="KW-0507">mRNA processing</keyword>
<reference evidence="7 8" key="1">
    <citation type="journal article" date="2016" name="Mol. Biol. Evol.">
        <title>Genome-Wide Survey of Gut Fungi (Harpellales) Reveals the First Horizontally Transferred Ubiquitin Gene from a Mosquito Host.</title>
        <authorList>
            <person name="Wang Y."/>
            <person name="White M.M."/>
            <person name="Kvist S."/>
            <person name="Moncalvo J.M."/>
        </authorList>
    </citation>
    <scope>NUCLEOTIDE SEQUENCE [LARGE SCALE GENOMIC DNA]</scope>
    <source>
        <strain evidence="7 8">ALG-7-W6</strain>
    </source>
</reference>
<name>A0A1R0H7C2_9FUNG</name>
<keyword evidence="8" id="KW-1185">Reference proteome</keyword>
<dbReference type="AlphaFoldDB" id="A0A1R0H7C2"/>
<dbReference type="GO" id="GO:0000974">
    <property type="term" value="C:Prp19 complex"/>
    <property type="evidence" value="ECO:0007669"/>
    <property type="project" value="TreeGrafter"/>
</dbReference>
<dbReference type="GO" id="GO:0071013">
    <property type="term" value="C:catalytic step 2 spliceosome"/>
    <property type="evidence" value="ECO:0007669"/>
    <property type="project" value="TreeGrafter"/>
</dbReference>
<accession>A0A1R0H7C2</accession>
<dbReference type="EMBL" id="LSSL01000272">
    <property type="protein sequence ID" value="OLY85013.1"/>
    <property type="molecule type" value="Genomic_DNA"/>
</dbReference>
<dbReference type="GO" id="GO:0006397">
    <property type="term" value="P:mRNA processing"/>
    <property type="evidence" value="ECO:0007669"/>
    <property type="project" value="UniProtKB-KW"/>
</dbReference>